<dbReference type="Pfam" id="PF01055">
    <property type="entry name" value="Glyco_hydro_31_2nd"/>
    <property type="match status" value="1"/>
</dbReference>
<dbReference type="GO" id="GO:0004553">
    <property type="term" value="F:hydrolase activity, hydrolyzing O-glycosyl compounds"/>
    <property type="evidence" value="ECO:0007669"/>
    <property type="project" value="InterPro"/>
</dbReference>
<dbReference type="InterPro" id="IPR013780">
    <property type="entry name" value="Glyco_hydro_b"/>
</dbReference>
<dbReference type="Proteomes" id="UP000824037">
    <property type="component" value="Unassembled WGS sequence"/>
</dbReference>
<feature type="domain" description="Glycoside hydrolase family 31 TIM barrel" evidence="3">
    <location>
        <begin position="294"/>
        <end position="609"/>
    </location>
</feature>
<dbReference type="SUPFAM" id="SSF51445">
    <property type="entry name" value="(Trans)glycosidases"/>
    <property type="match status" value="1"/>
</dbReference>
<dbReference type="PANTHER" id="PTHR22762">
    <property type="entry name" value="ALPHA-GLUCOSIDASE"/>
    <property type="match status" value="1"/>
</dbReference>
<protein>
    <submittedName>
        <fullName evidence="6">Glycoside hydrolase family 31 protein</fullName>
    </submittedName>
</protein>
<feature type="domain" description="Glycoside hydrolase family 31 N-terminal" evidence="4">
    <location>
        <begin position="78"/>
        <end position="248"/>
    </location>
</feature>
<dbReference type="Gene3D" id="3.20.20.80">
    <property type="entry name" value="Glycosidases"/>
    <property type="match status" value="1"/>
</dbReference>
<dbReference type="SUPFAM" id="SSF51011">
    <property type="entry name" value="Glycosyl hydrolase domain"/>
    <property type="match status" value="1"/>
</dbReference>
<dbReference type="CDD" id="cd14752">
    <property type="entry name" value="GH31_N"/>
    <property type="match status" value="1"/>
</dbReference>
<dbReference type="InterPro" id="IPR048395">
    <property type="entry name" value="Glyco_hydro_31_C"/>
</dbReference>
<dbReference type="Gene3D" id="2.60.40.1760">
    <property type="entry name" value="glycosyl hydrolase (family 31)"/>
    <property type="match status" value="1"/>
</dbReference>
<keyword evidence="2" id="KW-0326">Glycosidase</keyword>
<dbReference type="EMBL" id="DXBY01000113">
    <property type="protein sequence ID" value="HIZ35464.1"/>
    <property type="molecule type" value="Genomic_DNA"/>
</dbReference>
<evidence type="ECO:0000259" key="5">
    <source>
        <dbReference type="Pfam" id="PF21365"/>
    </source>
</evidence>
<dbReference type="InterPro" id="IPR025887">
    <property type="entry name" value="Glyco_hydro_31_N_dom"/>
</dbReference>
<dbReference type="Pfam" id="PF21365">
    <property type="entry name" value="Glyco_hydro_31_3rd"/>
    <property type="match status" value="1"/>
</dbReference>
<feature type="domain" description="Glycosyl hydrolase family 31 C-terminal" evidence="5">
    <location>
        <begin position="618"/>
        <end position="706"/>
    </location>
</feature>
<accession>A0A9D2ED90</accession>
<keyword evidence="2 6" id="KW-0378">Hydrolase</keyword>
<dbReference type="GO" id="GO:0005975">
    <property type="term" value="P:carbohydrate metabolic process"/>
    <property type="evidence" value="ECO:0007669"/>
    <property type="project" value="InterPro"/>
</dbReference>
<sequence length="772" mass="84850">MSAAVSAQEAYLVRSVTEVRTEPGAVRIGLEAFRAVSLPGTPGWLTGESMADQGIETEMPNLPRGLQLPPLESRETELRVSALGTGSARVVIAPAGGRVLGEDADWLGIVTTEEERAPQVTEHADRVELDCGGIRLLVHRRPFALEAFDTEGRRVLRTAERLRQVAGFPMAPPVLWQDGHVHLQTELAAEEDITGFGEQFSRLVKNGQRMVLRAEDALGTGTGRAYKPIPVWHSTAGYTALLNTGAQVVADVGHERPSVLSLQVPGEEIDLVLTAGPDPRDRLREYTEITGRATIPPLWAFGYWMGRCRYHSAEEMLEVARSMRSHQVPCDVLHLDPDWLVTDRLNTDFIWNTDRFGDQVEFVAALAEQGCRLSVWELPYLDPHSPRYAEAAEAGYLVRTAAGEIAEVTGTPTPDGRHRALIDFTNPAARRWWQRLHEDFLDDGVAVFKTDFGEGLPDDAALADGTPAVHAHNLYPLLYNRAVSEHIGTYTGRAPLVWGRSGWAGSHRYPGQWGGDAESTVAGLQATLRGGLSYALSAPGFWSHDIGGFFGPELTPGLYVRWTQLGALSPLMRAHGLRPREPWAFGEQALAICRDWIRLRYSLLPYLWQVAHRSAAAGLPMLRPLALEFPGDRFAATIDDQFLLGDDLLVVPILDDGLEPVTRSFYVPEGEWVDLVDGSRVTGPGFHTRTVSLEQMPVLVRAGAVLPRMEVAAGVRNTDELLGRPWVMHAYGSPGTELELTDFDGAALRVQVQGTRVTTRGEQPVRPEAVLH</sequence>
<comment type="similarity">
    <text evidence="1 2">Belongs to the glycosyl hydrolase 31 family.</text>
</comment>
<evidence type="ECO:0000259" key="4">
    <source>
        <dbReference type="Pfam" id="PF13802"/>
    </source>
</evidence>
<evidence type="ECO:0000313" key="7">
    <source>
        <dbReference type="Proteomes" id="UP000824037"/>
    </source>
</evidence>
<name>A0A9D2ED90_9MICO</name>
<reference evidence="6" key="2">
    <citation type="submission" date="2021-04" db="EMBL/GenBank/DDBJ databases">
        <authorList>
            <person name="Gilroy R."/>
        </authorList>
    </citation>
    <scope>NUCLEOTIDE SEQUENCE</scope>
    <source>
        <strain evidence="6">ChiGjej4B4-7305</strain>
    </source>
</reference>
<dbReference type="Gene3D" id="2.60.40.1180">
    <property type="entry name" value="Golgi alpha-mannosidase II"/>
    <property type="match status" value="1"/>
</dbReference>
<dbReference type="GO" id="GO:0030246">
    <property type="term" value="F:carbohydrate binding"/>
    <property type="evidence" value="ECO:0007669"/>
    <property type="project" value="InterPro"/>
</dbReference>
<proteinExistence type="inferred from homology"/>
<dbReference type="InterPro" id="IPR011013">
    <property type="entry name" value="Gal_mutarotase_sf_dom"/>
</dbReference>
<dbReference type="InterPro" id="IPR000322">
    <property type="entry name" value="Glyco_hydro_31_TIM"/>
</dbReference>
<dbReference type="Pfam" id="PF13802">
    <property type="entry name" value="Gal_mutarotas_2"/>
    <property type="match status" value="1"/>
</dbReference>
<comment type="caution">
    <text evidence="6">The sequence shown here is derived from an EMBL/GenBank/DDBJ whole genome shotgun (WGS) entry which is preliminary data.</text>
</comment>
<evidence type="ECO:0000256" key="2">
    <source>
        <dbReference type="RuleBase" id="RU361185"/>
    </source>
</evidence>
<reference evidence="6" key="1">
    <citation type="journal article" date="2021" name="PeerJ">
        <title>Extensive microbial diversity within the chicken gut microbiome revealed by metagenomics and culture.</title>
        <authorList>
            <person name="Gilroy R."/>
            <person name="Ravi A."/>
            <person name="Getino M."/>
            <person name="Pursley I."/>
            <person name="Horton D.L."/>
            <person name="Alikhan N.F."/>
            <person name="Baker D."/>
            <person name="Gharbi K."/>
            <person name="Hall N."/>
            <person name="Watson M."/>
            <person name="Adriaenssens E.M."/>
            <person name="Foster-Nyarko E."/>
            <person name="Jarju S."/>
            <person name="Secka A."/>
            <person name="Antonio M."/>
            <person name="Oren A."/>
            <person name="Chaudhuri R.R."/>
            <person name="La Ragione R."/>
            <person name="Hildebrand F."/>
            <person name="Pallen M.J."/>
        </authorList>
    </citation>
    <scope>NUCLEOTIDE SEQUENCE</scope>
    <source>
        <strain evidence="6">ChiGjej4B4-7305</strain>
    </source>
</reference>
<evidence type="ECO:0000313" key="6">
    <source>
        <dbReference type="EMBL" id="HIZ35464.1"/>
    </source>
</evidence>
<dbReference type="AlphaFoldDB" id="A0A9D2ED90"/>
<evidence type="ECO:0000259" key="3">
    <source>
        <dbReference type="Pfam" id="PF01055"/>
    </source>
</evidence>
<dbReference type="InterPro" id="IPR017853">
    <property type="entry name" value="GH"/>
</dbReference>
<organism evidence="6 7">
    <name type="scientific">Candidatus Ruania gallistercoris</name>
    <dbReference type="NCBI Taxonomy" id="2838746"/>
    <lineage>
        <taxon>Bacteria</taxon>
        <taxon>Bacillati</taxon>
        <taxon>Actinomycetota</taxon>
        <taxon>Actinomycetes</taxon>
        <taxon>Micrococcales</taxon>
        <taxon>Ruaniaceae</taxon>
        <taxon>Ruania</taxon>
    </lineage>
</organism>
<dbReference type="SUPFAM" id="SSF74650">
    <property type="entry name" value="Galactose mutarotase-like"/>
    <property type="match status" value="1"/>
</dbReference>
<evidence type="ECO:0000256" key="1">
    <source>
        <dbReference type="ARBA" id="ARBA00007806"/>
    </source>
</evidence>
<dbReference type="CDD" id="cd06593">
    <property type="entry name" value="GH31_xylosidase_YicI"/>
    <property type="match status" value="1"/>
</dbReference>
<gene>
    <name evidence="6" type="ORF">H9815_06775</name>
</gene>
<dbReference type="PANTHER" id="PTHR22762:SF144">
    <property type="entry name" value="ALPHA-XYLOSIDASE"/>
    <property type="match status" value="1"/>
</dbReference>